<evidence type="ECO:0000313" key="3">
    <source>
        <dbReference type="Proteomes" id="UP001498398"/>
    </source>
</evidence>
<name>A0ABR1J487_9AGAR</name>
<organism evidence="2 3">
    <name type="scientific">Marasmiellus scandens</name>
    <dbReference type="NCBI Taxonomy" id="2682957"/>
    <lineage>
        <taxon>Eukaryota</taxon>
        <taxon>Fungi</taxon>
        <taxon>Dikarya</taxon>
        <taxon>Basidiomycota</taxon>
        <taxon>Agaricomycotina</taxon>
        <taxon>Agaricomycetes</taxon>
        <taxon>Agaricomycetidae</taxon>
        <taxon>Agaricales</taxon>
        <taxon>Marasmiineae</taxon>
        <taxon>Omphalotaceae</taxon>
        <taxon>Marasmiellus</taxon>
    </lineage>
</organism>
<feature type="region of interest" description="Disordered" evidence="1">
    <location>
        <begin position="329"/>
        <end position="350"/>
    </location>
</feature>
<keyword evidence="3" id="KW-1185">Reference proteome</keyword>
<sequence>MRTQSNAKEILIGAEEALERLHRAVLEDEDDDVPDGEARKRVLPLVDQILRLLRLLQAISRISFRKKSSADMIRPLMIQLQTTISDAANRFDRDSGRASIRASAELVSIILDWTLSKEGVSADETKACKDILVTFLAIVVPSLCNTIKSSLSARAFSVCFPRLAMREVMDPTWEAGDQAMQAAVSAYVKIHSVGGSMDSFPSIPSPPNQVALIIYAHWLIQSTLQNLMPSVSTTLSNLEAVFPVVISSIQTSHFLEETLAILLLSLHNLQQPGKSVIELPPDLIHPLFTLLPHLASAHPEPQVRHHTFRVLSMVLRSTPAMVRMHALRSLTGPSDPDQRPGRGSNPDVEDVEEARRLQMQIAAVGLVKEAVLEALSSTPTLSSSRNVFATPKFLQTFGPVLFATQPQNYFETLVQRIQGLPRTAEDYWDQLRKELEKEAELTRLVECMSLYYVLLLRDVQNWTGIRDRDNVANVGRSLLIPTKRALDALLQNDQEAEAHHRHAQLHAVMPLVALKLGLERVDDALKDLGLATRDG</sequence>
<reference evidence="2 3" key="1">
    <citation type="submission" date="2024-01" db="EMBL/GenBank/DDBJ databases">
        <title>A draft genome for the cacao thread blight pathogen Marasmiellus scandens.</title>
        <authorList>
            <person name="Baruah I.K."/>
            <person name="Leung J."/>
            <person name="Bukari Y."/>
            <person name="Amoako-Attah I."/>
            <person name="Meinhardt L.W."/>
            <person name="Bailey B.A."/>
            <person name="Cohen S.P."/>
        </authorList>
    </citation>
    <scope>NUCLEOTIDE SEQUENCE [LARGE SCALE GENOMIC DNA]</scope>
    <source>
        <strain evidence="2 3">GH-19</strain>
    </source>
</reference>
<dbReference type="EMBL" id="JBANRG010000035">
    <property type="protein sequence ID" value="KAK7449643.1"/>
    <property type="molecule type" value="Genomic_DNA"/>
</dbReference>
<gene>
    <name evidence="2" type="ORF">VKT23_013118</name>
</gene>
<evidence type="ECO:0000256" key="1">
    <source>
        <dbReference type="SAM" id="MobiDB-lite"/>
    </source>
</evidence>
<protein>
    <submittedName>
        <fullName evidence="2">Uncharacterized protein</fullName>
    </submittedName>
</protein>
<proteinExistence type="predicted"/>
<accession>A0ABR1J487</accession>
<evidence type="ECO:0000313" key="2">
    <source>
        <dbReference type="EMBL" id="KAK7449643.1"/>
    </source>
</evidence>
<comment type="caution">
    <text evidence="2">The sequence shown here is derived from an EMBL/GenBank/DDBJ whole genome shotgun (WGS) entry which is preliminary data.</text>
</comment>
<dbReference type="Proteomes" id="UP001498398">
    <property type="component" value="Unassembled WGS sequence"/>
</dbReference>